<evidence type="ECO:0000256" key="4">
    <source>
        <dbReference type="SAM" id="MobiDB-lite"/>
    </source>
</evidence>
<dbReference type="Proteomes" id="UP000734854">
    <property type="component" value="Unassembled WGS sequence"/>
</dbReference>
<feature type="domain" description="Small-subunit processome Utp12" evidence="5">
    <location>
        <begin position="62"/>
        <end position="163"/>
    </location>
</feature>
<dbReference type="InterPro" id="IPR052414">
    <property type="entry name" value="U3_snoRNA-assoc_WDR"/>
</dbReference>
<dbReference type="EMBL" id="JACMSC010000106">
    <property type="protein sequence ID" value="KAG6466919.1"/>
    <property type="molecule type" value="Genomic_DNA"/>
</dbReference>
<comment type="caution">
    <text evidence="6">The sequence shown here is derived from an EMBL/GenBank/DDBJ whole genome shotgun (WGS) entry which is preliminary data.</text>
</comment>
<keyword evidence="2" id="KW-0539">Nucleus</keyword>
<dbReference type="GO" id="GO:0000462">
    <property type="term" value="P:maturation of SSU-rRNA from tricistronic rRNA transcript (SSU-rRNA, 5.8S rRNA, LSU-rRNA)"/>
    <property type="evidence" value="ECO:0007669"/>
    <property type="project" value="TreeGrafter"/>
</dbReference>
<dbReference type="OrthoDB" id="30195at2759"/>
<evidence type="ECO:0000313" key="6">
    <source>
        <dbReference type="EMBL" id="KAG6466919.1"/>
    </source>
</evidence>
<keyword evidence="7" id="KW-1185">Reference proteome</keyword>
<evidence type="ECO:0000256" key="1">
    <source>
        <dbReference type="ARBA" id="ARBA00004123"/>
    </source>
</evidence>
<gene>
    <name evidence="6" type="ORF">ZIOFF_075290</name>
</gene>
<feature type="compositionally biased region" description="Acidic residues" evidence="4">
    <location>
        <begin position="187"/>
        <end position="206"/>
    </location>
</feature>
<evidence type="ECO:0000259" key="5">
    <source>
        <dbReference type="Pfam" id="PF04003"/>
    </source>
</evidence>
<evidence type="ECO:0000313" key="7">
    <source>
        <dbReference type="Proteomes" id="UP000734854"/>
    </source>
</evidence>
<sequence>MPKKSRAVSMDEPTIAEKLSSLEMVNEEKLEDKPISEPAATVDPPRADSLHVLLRQALRADDRSLLLECLHEKDEKVIAKSISHLNPASVAKLLEHLSFMADSRGAVMICVLVWIRTLLCHQASSIMLQESSLRTLNSLYQLLESRTSTYGSAVQLSCSLDLLLFNNANDETDDEGTEQPEPIIYENSDDEESEDAIDAEEEEGTDTEGLGDVTDAHESDESDVMQE</sequence>
<accession>A0A8J5BV78</accession>
<dbReference type="Pfam" id="PF04003">
    <property type="entry name" value="Utp12"/>
    <property type="match status" value="1"/>
</dbReference>
<dbReference type="GO" id="GO:0005730">
    <property type="term" value="C:nucleolus"/>
    <property type="evidence" value="ECO:0007669"/>
    <property type="project" value="TreeGrafter"/>
</dbReference>
<organism evidence="6 7">
    <name type="scientific">Zingiber officinale</name>
    <name type="common">Ginger</name>
    <name type="synonym">Amomum zingiber</name>
    <dbReference type="NCBI Taxonomy" id="94328"/>
    <lineage>
        <taxon>Eukaryota</taxon>
        <taxon>Viridiplantae</taxon>
        <taxon>Streptophyta</taxon>
        <taxon>Embryophyta</taxon>
        <taxon>Tracheophyta</taxon>
        <taxon>Spermatophyta</taxon>
        <taxon>Magnoliopsida</taxon>
        <taxon>Liliopsida</taxon>
        <taxon>Zingiberales</taxon>
        <taxon>Zingiberaceae</taxon>
        <taxon>Zingiber</taxon>
    </lineage>
</organism>
<dbReference type="PANTHER" id="PTHR44267:SF1">
    <property type="entry name" value="WD REPEAT-CONTAINING PROTEIN 43"/>
    <property type="match status" value="1"/>
</dbReference>
<name>A0A8J5BV78_ZINOF</name>
<dbReference type="AlphaFoldDB" id="A0A8J5BV78"/>
<reference evidence="6 7" key="1">
    <citation type="submission" date="2020-08" db="EMBL/GenBank/DDBJ databases">
        <title>Plant Genome Project.</title>
        <authorList>
            <person name="Zhang R.-G."/>
        </authorList>
    </citation>
    <scope>NUCLEOTIDE SEQUENCE [LARGE SCALE GENOMIC DNA]</scope>
    <source>
        <tissue evidence="6">Rhizome</tissue>
    </source>
</reference>
<dbReference type="PANTHER" id="PTHR44267">
    <property type="entry name" value="WD REPEAT-CONTAINING PROTEIN 43"/>
    <property type="match status" value="1"/>
</dbReference>
<evidence type="ECO:0000256" key="3">
    <source>
        <dbReference type="ARBA" id="ARBA00038335"/>
    </source>
</evidence>
<comment type="subcellular location">
    <subcellularLocation>
        <location evidence="1">Nucleus</location>
    </subcellularLocation>
</comment>
<comment type="similarity">
    <text evidence="3">Belongs to the UTP5 family.</text>
</comment>
<evidence type="ECO:0000256" key="2">
    <source>
        <dbReference type="ARBA" id="ARBA00023242"/>
    </source>
</evidence>
<feature type="region of interest" description="Disordered" evidence="4">
    <location>
        <begin position="169"/>
        <end position="227"/>
    </location>
</feature>
<protein>
    <recommendedName>
        <fullName evidence="5">Small-subunit processome Utp12 domain-containing protein</fullName>
    </recommendedName>
</protein>
<dbReference type="InterPro" id="IPR007148">
    <property type="entry name" value="SSU_processome_Utp12"/>
</dbReference>
<proteinExistence type="inferred from homology"/>